<feature type="domain" description="Carrier" evidence="3">
    <location>
        <begin position="1"/>
        <end position="81"/>
    </location>
</feature>
<keyword evidence="5" id="KW-1185">Reference proteome</keyword>
<dbReference type="Proteomes" id="UP001476282">
    <property type="component" value="Unassembled WGS sequence"/>
</dbReference>
<sequence>MSAPCQPEDVVEMLRDEGLVDLPAGAGADTDLFDAGLDSMAVMQLIVIVEEKWGVALGAADAHRDALGTPARLAETINARR</sequence>
<dbReference type="EMBL" id="BAABRI010000009">
    <property type="protein sequence ID" value="GAA5482636.1"/>
    <property type="molecule type" value="Genomic_DNA"/>
</dbReference>
<gene>
    <name evidence="4" type="primary">dltC_2</name>
    <name evidence="4" type="ORF">Hsar01_01859</name>
</gene>
<evidence type="ECO:0000256" key="1">
    <source>
        <dbReference type="ARBA" id="ARBA00022450"/>
    </source>
</evidence>
<name>A0ABP9UM24_9BACT</name>
<keyword evidence="2" id="KW-0597">Phosphoprotein</keyword>
<keyword evidence="1" id="KW-0596">Phosphopantetheine</keyword>
<reference evidence="4 5" key="1">
    <citation type="submission" date="2024-02" db="EMBL/GenBank/DDBJ databases">
        <title>Haloferula sargassicola NBRC 104335.</title>
        <authorList>
            <person name="Ichikawa N."/>
            <person name="Katano-Makiyama Y."/>
            <person name="Hidaka K."/>
        </authorList>
    </citation>
    <scope>NUCLEOTIDE SEQUENCE [LARGE SCALE GENOMIC DNA]</scope>
    <source>
        <strain evidence="4 5">NBRC 104335</strain>
    </source>
</reference>
<proteinExistence type="predicted"/>
<evidence type="ECO:0000313" key="4">
    <source>
        <dbReference type="EMBL" id="GAA5482636.1"/>
    </source>
</evidence>
<dbReference type="InterPro" id="IPR006162">
    <property type="entry name" value="Ppantetheine_attach_site"/>
</dbReference>
<dbReference type="Pfam" id="PF00550">
    <property type="entry name" value="PP-binding"/>
    <property type="match status" value="1"/>
</dbReference>
<dbReference type="Gene3D" id="1.10.1200.10">
    <property type="entry name" value="ACP-like"/>
    <property type="match status" value="1"/>
</dbReference>
<dbReference type="InterPro" id="IPR009081">
    <property type="entry name" value="PP-bd_ACP"/>
</dbReference>
<protein>
    <submittedName>
        <fullName evidence="4">D-alanyl carrier protein</fullName>
    </submittedName>
</protein>
<dbReference type="PROSITE" id="PS00012">
    <property type="entry name" value="PHOSPHOPANTETHEINE"/>
    <property type="match status" value="1"/>
</dbReference>
<evidence type="ECO:0000313" key="5">
    <source>
        <dbReference type="Proteomes" id="UP001476282"/>
    </source>
</evidence>
<dbReference type="RefSeq" id="WP_353566772.1">
    <property type="nucleotide sequence ID" value="NZ_BAABRI010000009.1"/>
</dbReference>
<comment type="caution">
    <text evidence="4">The sequence shown here is derived from an EMBL/GenBank/DDBJ whole genome shotgun (WGS) entry which is preliminary data.</text>
</comment>
<dbReference type="InterPro" id="IPR036736">
    <property type="entry name" value="ACP-like_sf"/>
</dbReference>
<evidence type="ECO:0000256" key="2">
    <source>
        <dbReference type="ARBA" id="ARBA00022553"/>
    </source>
</evidence>
<evidence type="ECO:0000259" key="3">
    <source>
        <dbReference type="PROSITE" id="PS50075"/>
    </source>
</evidence>
<dbReference type="PROSITE" id="PS50075">
    <property type="entry name" value="CARRIER"/>
    <property type="match status" value="1"/>
</dbReference>
<organism evidence="4 5">
    <name type="scientific">Haloferula sargassicola</name>
    <dbReference type="NCBI Taxonomy" id="490096"/>
    <lineage>
        <taxon>Bacteria</taxon>
        <taxon>Pseudomonadati</taxon>
        <taxon>Verrucomicrobiota</taxon>
        <taxon>Verrucomicrobiia</taxon>
        <taxon>Verrucomicrobiales</taxon>
        <taxon>Verrucomicrobiaceae</taxon>
        <taxon>Haloferula</taxon>
    </lineage>
</organism>
<dbReference type="SUPFAM" id="SSF47336">
    <property type="entry name" value="ACP-like"/>
    <property type="match status" value="1"/>
</dbReference>
<accession>A0ABP9UM24</accession>